<organism evidence="1 2">
    <name type="scientific">Clathrospora elynae</name>
    <dbReference type="NCBI Taxonomy" id="706981"/>
    <lineage>
        <taxon>Eukaryota</taxon>
        <taxon>Fungi</taxon>
        <taxon>Dikarya</taxon>
        <taxon>Ascomycota</taxon>
        <taxon>Pezizomycotina</taxon>
        <taxon>Dothideomycetes</taxon>
        <taxon>Pleosporomycetidae</taxon>
        <taxon>Pleosporales</taxon>
        <taxon>Diademaceae</taxon>
        <taxon>Clathrospora</taxon>
    </lineage>
</organism>
<protein>
    <submittedName>
        <fullName evidence="1">Uncharacterized protein</fullName>
    </submittedName>
</protein>
<accession>A0A6A5SAQ6</accession>
<gene>
    <name evidence="1" type="ORF">EJ02DRAFT_75532</name>
</gene>
<dbReference type="EMBL" id="ML976172">
    <property type="protein sequence ID" value="KAF1936740.1"/>
    <property type="molecule type" value="Genomic_DNA"/>
</dbReference>
<sequence length="148" mass="16676">MTRLGRGYQWFRFGVSLFLGSFPLHTIVSHPHKYVRTNTSLLPALIPKVSVCGVECAASSSECAEGQEPVIPVIFPYSQLERLGTAPRHESDVQNTKSRVRWYCYFIFFISSCPLRFAHVTSNKVFFNVLARSSFVATPRANERASSI</sequence>
<evidence type="ECO:0000313" key="1">
    <source>
        <dbReference type="EMBL" id="KAF1936740.1"/>
    </source>
</evidence>
<dbReference type="AlphaFoldDB" id="A0A6A5SAQ6"/>
<keyword evidence="2" id="KW-1185">Reference proteome</keyword>
<name>A0A6A5SAQ6_9PLEO</name>
<evidence type="ECO:0000313" key="2">
    <source>
        <dbReference type="Proteomes" id="UP000800038"/>
    </source>
</evidence>
<dbReference type="Proteomes" id="UP000800038">
    <property type="component" value="Unassembled WGS sequence"/>
</dbReference>
<proteinExistence type="predicted"/>
<reference evidence="1" key="1">
    <citation type="journal article" date="2020" name="Stud. Mycol.">
        <title>101 Dothideomycetes genomes: a test case for predicting lifestyles and emergence of pathogens.</title>
        <authorList>
            <person name="Haridas S."/>
            <person name="Albert R."/>
            <person name="Binder M."/>
            <person name="Bloem J."/>
            <person name="Labutti K."/>
            <person name="Salamov A."/>
            <person name="Andreopoulos B."/>
            <person name="Baker S."/>
            <person name="Barry K."/>
            <person name="Bills G."/>
            <person name="Bluhm B."/>
            <person name="Cannon C."/>
            <person name="Castanera R."/>
            <person name="Culley D."/>
            <person name="Daum C."/>
            <person name="Ezra D."/>
            <person name="Gonzalez J."/>
            <person name="Henrissat B."/>
            <person name="Kuo A."/>
            <person name="Liang C."/>
            <person name="Lipzen A."/>
            <person name="Lutzoni F."/>
            <person name="Magnuson J."/>
            <person name="Mondo S."/>
            <person name="Nolan M."/>
            <person name="Ohm R."/>
            <person name="Pangilinan J."/>
            <person name="Park H.-J."/>
            <person name="Ramirez L."/>
            <person name="Alfaro M."/>
            <person name="Sun H."/>
            <person name="Tritt A."/>
            <person name="Yoshinaga Y."/>
            <person name="Zwiers L.-H."/>
            <person name="Turgeon B."/>
            <person name="Goodwin S."/>
            <person name="Spatafora J."/>
            <person name="Crous P."/>
            <person name="Grigoriev I."/>
        </authorList>
    </citation>
    <scope>NUCLEOTIDE SEQUENCE</scope>
    <source>
        <strain evidence="1">CBS 161.51</strain>
    </source>
</reference>